<sequence length="376" mass="40830">MRMRGLNMEYYLPIMVMVLIQTIYAGLTLGIRIALLEGMSPMVFVVYRYAFATIVLAPIAYISGRNSGSYSLNLTSFSWIFITSLIGITLDQNLLAWGLYLVSSSVTSVMCNVVPAVTFVIAASVGMEKVNIRSVRTIAKIVGTIICVSGAACIALLKGPKLLNAENVPPKSIIGATLGSDDNWLLGCIILFGSCVAWSIWLILQVPAYESHPNSLSLSAWMCLMATLQSSVVALFMKPDLNAWKINSLLQLGCILYSGVMGSAVALCLQAWCISKRGPVFSSMFTPVCTVIVTVLAALLLHEEIYIGSLIGGIGVIIGLYIVLWGKAEDVVNVKEKIIPKSMVNEPEEIVDNKSYGKAYCKPVEEPLLSHESTYY</sequence>
<dbReference type="EMBL" id="CASHSV030000409">
    <property type="protein sequence ID" value="CAJ2665099.1"/>
    <property type="molecule type" value="Genomic_DNA"/>
</dbReference>
<proteinExistence type="predicted"/>
<organism evidence="1 2">
    <name type="scientific">Trifolium pratense</name>
    <name type="common">Red clover</name>
    <dbReference type="NCBI Taxonomy" id="57577"/>
    <lineage>
        <taxon>Eukaryota</taxon>
        <taxon>Viridiplantae</taxon>
        <taxon>Streptophyta</taxon>
        <taxon>Embryophyta</taxon>
        <taxon>Tracheophyta</taxon>
        <taxon>Spermatophyta</taxon>
        <taxon>Magnoliopsida</taxon>
        <taxon>eudicotyledons</taxon>
        <taxon>Gunneridae</taxon>
        <taxon>Pentapetalae</taxon>
        <taxon>rosids</taxon>
        <taxon>fabids</taxon>
        <taxon>Fabales</taxon>
        <taxon>Fabaceae</taxon>
        <taxon>Papilionoideae</taxon>
        <taxon>50 kb inversion clade</taxon>
        <taxon>NPAAA clade</taxon>
        <taxon>Hologalegina</taxon>
        <taxon>IRL clade</taxon>
        <taxon>Trifolieae</taxon>
        <taxon>Trifolium</taxon>
    </lineage>
</organism>
<name>A0ACB0LAA8_TRIPR</name>
<evidence type="ECO:0000313" key="2">
    <source>
        <dbReference type="Proteomes" id="UP001177021"/>
    </source>
</evidence>
<comment type="caution">
    <text evidence="1">The sequence shown here is derived from an EMBL/GenBank/DDBJ whole genome shotgun (WGS) entry which is preliminary data.</text>
</comment>
<gene>
    <name evidence="1" type="ORF">MILVUS5_LOCUS30155</name>
</gene>
<keyword evidence="2" id="KW-1185">Reference proteome</keyword>
<evidence type="ECO:0000313" key="1">
    <source>
        <dbReference type="EMBL" id="CAJ2665099.1"/>
    </source>
</evidence>
<reference evidence="1" key="1">
    <citation type="submission" date="2023-10" db="EMBL/GenBank/DDBJ databases">
        <authorList>
            <person name="Rodriguez Cubillos JULIANA M."/>
            <person name="De Vega J."/>
        </authorList>
    </citation>
    <scope>NUCLEOTIDE SEQUENCE</scope>
</reference>
<accession>A0ACB0LAA8</accession>
<dbReference type="Proteomes" id="UP001177021">
    <property type="component" value="Unassembled WGS sequence"/>
</dbReference>
<protein>
    <submittedName>
        <fullName evidence="1">Uncharacterized protein</fullName>
    </submittedName>
</protein>